<evidence type="ECO:0000313" key="11">
    <source>
        <dbReference type="Proteomes" id="UP001151079"/>
    </source>
</evidence>
<organism evidence="10 11">
    <name type="scientific">Flavobacterium shii</name>
    <dbReference type="NCBI Taxonomy" id="2987687"/>
    <lineage>
        <taxon>Bacteria</taxon>
        <taxon>Pseudomonadati</taxon>
        <taxon>Bacteroidota</taxon>
        <taxon>Flavobacteriia</taxon>
        <taxon>Flavobacteriales</taxon>
        <taxon>Flavobacteriaceae</taxon>
        <taxon>Flavobacterium</taxon>
    </lineage>
</organism>
<dbReference type="Pfam" id="PF01641">
    <property type="entry name" value="SelR"/>
    <property type="match status" value="1"/>
</dbReference>
<dbReference type="FunFam" id="2.170.150.20:FF:000001">
    <property type="entry name" value="Peptide methionine sulfoxide reductase MsrB"/>
    <property type="match status" value="1"/>
</dbReference>
<evidence type="ECO:0000259" key="9">
    <source>
        <dbReference type="PROSITE" id="PS51790"/>
    </source>
</evidence>
<dbReference type="InterPro" id="IPR028427">
    <property type="entry name" value="Met_Sox_Rdtase_MsrB"/>
</dbReference>
<dbReference type="GO" id="GO:0006979">
    <property type="term" value="P:response to oxidative stress"/>
    <property type="evidence" value="ECO:0007669"/>
    <property type="project" value="InterPro"/>
</dbReference>
<dbReference type="GO" id="GO:0046872">
    <property type="term" value="F:metal ion binding"/>
    <property type="evidence" value="ECO:0007669"/>
    <property type="project" value="UniProtKB-KW"/>
</dbReference>
<evidence type="ECO:0000256" key="3">
    <source>
        <dbReference type="ARBA" id="ARBA00012499"/>
    </source>
</evidence>
<comment type="catalytic activity">
    <reaction evidence="7">
        <text>L-methionyl-[protein] + [thioredoxin]-disulfide + H2O = L-methionyl-(R)-S-oxide-[protein] + [thioredoxin]-dithiol</text>
        <dbReference type="Rhea" id="RHEA:24164"/>
        <dbReference type="Rhea" id="RHEA-COMP:10698"/>
        <dbReference type="Rhea" id="RHEA-COMP:10700"/>
        <dbReference type="Rhea" id="RHEA-COMP:12313"/>
        <dbReference type="Rhea" id="RHEA-COMP:12314"/>
        <dbReference type="ChEBI" id="CHEBI:15377"/>
        <dbReference type="ChEBI" id="CHEBI:16044"/>
        <dbReference type="ChEBI" id="CHEBI:29950"/>
        <dbReference type="ChEBI" id="CHEBI:45764"/>
        <dbReference type="ChEBI" id="CHEBI:50058"/>
        <dbReference type="EC" id="1.8.4.12"/>
    </reaction>
</comment>
<evidence type="ECO:0000256" key="2">
    <source>
        <dbReference type="ARBA" id="ARBA00007174"/>
    </source>
</evidence>
<comment type="caution">
    <text evidence="10">The sequence shown here is derived from an EMBL/GenBank/DDBJ whole genome shotgun (WGS) entry which is preliminary data.</text>
</comment>
<dbReference type="EMBL" id="JAOZEW010000005">
    <property type="protein sequence ID" value="MCV9927491.1"/>
    <property type="molecule type" value="Genomic_DNA"/>
</dbReference>
<sequence>MKTRTHFLSAFFLLQLFIFQACGQNTKEQYTTPKKTSMENKIDKPNNPYYSNTDTKKLNLTDAQWKKVLPDDVYQVMRHADTERPFTGKYWSTDVKGTYYCAACGNKLFRSGAKFASSCGWPSFFEQDNKNSVTYKQDNSIGMERTEVLCGRCGGHLGHLFDDGPAPTGKRYCMNSIALDFIPDSK</sequence>
<dbReference type="PANTHER" id="PTHR10173">
    <property type="entry name" value="METHIONINE SULFOXIDE REDUCTASE"/>
    <property type="match status" value="1"/>
</dbReference>
<accession>A0A9X3BY76</accession>
<dbReference type="EC" id="1.8.4.12" evidence="3"/>
<dbReference type="GO" id="GO:0030091">
    <property type="term" value="P:protein repair"/>
    <property type="evidence" value="ECO:0007669"/>
    <property type="project" value="InterPro"/>
</dbReference>
<evidence type="ECO:0000313" key="10">
    <source>
        <dbReference type="EMBL" id="MCV9927491.1"/>
    </source>
</evidence>
<evidence type="ECO:0000256" key="5">
    <source>
        <dbReference type="ARBA" id="ARBA00022833"/>
    </source>
</evidence>
<feature type="domain" description="MsrB" evidence="9">
    <location>
        <begin position="62"/>
        <end position="184"/>
    </location>
</feature>
<keyword evidence="6 10" id="KW-0560">Oxidoreductase</keyword>
<comment type="cofactor">
    <cofactor evidence="1">
        <name>Zn(2+)</name>
        <dbReference type="ChEBI" id="CHEBI:29105"/>
    </cofactor>
</comment>
<protein>
    <recommendedName>
        <fullName evidence="3">peptide-methionine (R)-S-oxide reductase</fullName>
        <ecNumber evidence="3">1.8.4.12</ecNumber>
    </recommendedName>
</protein>
<feature type="chain" id="PRO_5040987105" description="peptide-methionine (R)-S-oxide reductase" evidence="8">
    <location>
        <begin position="24"/>
        <end position="186"/>
    </location>
</feature>
<dbReference type="RefSeq" id="WP_264205626.1">
    <property type="nucleotide sequence ID" value="NZ_JAOZEW010000005.1"/>
</dbReference>
<feature type="signal peptide" evidence="8">
    <location>
        <begin position="1"/>
        <end position="23"/>
    </location>
</feature>
<keyword evidence="4" id="KW-0479">Metal-binding</keyword>
<evidence type="ECO:0000256" key="1">
    <source>
        <dbReference type="ARBA" id="ARBA00001947"/>
    </source>
</evidence>
<dbReference type="PANTHER" id="PTHR10173:SF52">
    <property type="entry name" value="METHIONINE-R-SULFOXIDE REDUCTASE B1"/>
    <property type="match status" value="1"/>
</dbReference>
<keyword evidence="8" id="KW-0732">Signal</keyword>
<name>A0A9X3BY76_9FLAO</name>
<dbReference type="InterPro" id="IPR011057">
    <property type="entry name" value="Mss4-like_sf"/>
</dbReference>
<comment type="similarity">
    <text evidence="2">Belongs to the MsrB Met sulfoxide reductase family.</text>
</comment>
<evidence type="ECO:0000256" key="4">
    <source>
        <dbReference type="ARBA" id="ARBA00022723"/>
    </source>
</evidence>
<evidence type="ECO:0000256" key="7">
    <source>
        <dbReference type="ARBA" id="ARBA00048488"/>
    </source>
</evidence>
<dbReference type="PROSITE" id="PS51257">
    <property type="entry name" value="PROKAR_LIPOPROTEIN"/>
    <property type="match status" value="1"/>
</dbReference>
<gene>
    <name evidence="10" type="primary">msrB</name>
    <name evidence="10" type="ORF">OIU83_07495</name>
</gene>
<dbReference type="AlphaFoldDB" id="A0A9X3BY76"/>
<dbReference type="Gene3D" id="2.170.150.20">
    <property type="entry name" value="Peptide methionine sulfoxide reductase"/>
    <property type="match status" value="1"/>
</dbReference>
<keyword evidence="5" id="KW-0862">Zinc</keyword>
<dbReference type="InterPro" id="IPR002579">
    <property type="entry name" value="Met_Sox_Rdtase_MsrB_dom"/>
</dbReference>
<dbReference type="GO" id="GO:0033743">
    <property type="term" value="F:peptide-methionine (R)-S-oxide reductase activity"/>
    <property type="evidence" value="ECO:0007669"/>
    <property type="project" value="UniProtKB-EC"/>
</dbReference>
<keyword evidence="11" id="KW-1185">Reference proteome</keyword>
<dbReference type="GO" id="GO:0005737">
    <property type="term" value="C:cytoplasm"/>
    <property type="evidence" value="ECO:0007669"/>
    <property type="project" value="TreeGrafter"/>
</dbReference>
<dbReference type="PROSITE" id="PS51790">
    <property type="entry name" value="MSRB"/>
    <property type="match status" value="1"/>
</dbReference>
<dbReference type="Proteomes" id="UP001151079">
    <property type="component" value="Unassembled WGS sequence"/>
</dbReference>
<dbReference type="SUPFAM" id="SSF51316">
    <property type="entry name" value="Mss4-like"/>
    <property type="match status" value="1"/>
</dbReference>
<evidence type="ECO:0000256" key="8">
    <source>
        <dbReference type="SAM" id="SignalP"/>
    </source>
</evidence>
<proteinExistence type="inferred from homology"/>
<evidence type="ECO:0000256" key="6">
    <source>
        <dbReference type="ARBA" id="ARBA00023002"/>
    </source>
</evidence>
<reference evidence="10" key="1">
    <citation type="submission" date="2022-10" db="EMBL/GenBank/DDBJ databases">
        <title>Two novel species of Flavobacterium.</title>
        <authorList>
            <person name="Liu Q."/>
            <person name="Xin Y.-H."/>
        </authorList>
    </citation>
    <scope>NUCLEOTIDE SEQUENCE</scope>
    <source>
        <strain evidence="10">LS1R49</strain>
    </source>
</reference>
<dbReference type="NCBIfam" id="TIGR00357">
    <property type="entry name" value="peptide-methionine (R)-S-oxide reductase MsrB"/>
    <property type="match status" value="1"/>
</dbReference>